<dbReference type="InterPro" id="IPR025136">
    <property type="entry name" value="MAP3K_TRAF-bd"/>
</dbReference>
<dbReference type="InterPro" id="IPR013761">
    <property type="entry name" value="SAM/pointed_sf"/>
</dbReference>
<evidence type="ECO:0000256" key="6">
    <source>
        <dbReference type="ARBA" id="ARBA00022723"/>
    </source>
</evidence>
<dbReference type="PROSITE" id="PS00107">
    <property type="entry name" value="PROTEIN_KINASE_ATP"/>
    <property type="match status" value="1"/>
</dbReference>
<keyword evidence="11" id="KW-0175">Coiled coil</keyword>
<dbReference type="InterPro" id="IPR043969">
    <property type="entry name" value="MAP3K_PH"/>
</dbReference>
<evidence type="ECO:0000256" key="7">
    <source>
        <dbReference type="ARBA" id="ARBA00022741"/>
    </source>
</evidence>
<dbReference type="SUPFAM" id="SSF47769">
    <property type="entry name" value="SAM/Pointed domain"/>
    <property type="match status" value="1"/>
</dbReference>
<evidence type="ECO:0000313" key="18">
    <source>
        <dbReference type="Proteomes" id="UP001432027"/>
    </source>
</evidence>
<evidence type="ECO:0000256" key="14">
    <source>
        <dbReference type="PROSITE-ProRule" id="PRU10141"/>
    </source>
</evidence>
<comment type="caution">
    <text evidence="17">The sequence shown here is derived from an EMBL/GenBank/DDBJ whole genome shotgun (WGS) entry which is preliminary data.</text>
</comment>
<dbReference type="InterPro" id="IPR046873">
    <property type="entry name" value="HisK-N-like"/>
</dbReference>
<comment type="catalytic activity">
    <reaction evidence="13">
        <text>L-seryl-[protein] + ATP = O-phospho-L-seryl-[protein] + ADP + H(+)</text>
        <dbReference type="Rhea" id="RHEA:17989"/>
        <dbReference type="Rhea" id="RHEA-COMP:9863"/>
        <dbReference type="Rhea" id="RHEA-COMP:11604"/>
        <dbReference type="ChEBI" id="CHEBI:15378"/>
        <dbReference type="ChEBI" id="CHEBI:29999"/>
        <dbReference type="ChEBI" id="CHEBI:30616"/>
        <dbReference type="ChEBI" id="CHEBI:83421"/>
        <dbReference type="ChEBI" id="CHEBI:456216"/>
        <dbReference type="EC" id="2.7.11.25"/>
    </reaction>
</comment>
<comment type="cofactor">
    <cofactor evidence="1">
        <name>Mg(2+)</name>
        <dbReference type="ChEBI" id="CHEBI:18420"/>
    </cofactor>
</comment>
<reference evidence="17" key="1">
    <citation type="submission" date="2023-10" db="EMBL/GenBank/DDBJ databases">
        <title>Genome assembly of Pristionchus species.</title>
        <authorList>
            <person name="Yoshida K."/>
            <person name="Sommer R.J."/>
        </authorList>
    </citation>
    <scope>NUCLEOTIDE SEQUENCE</scope>
    <source>
        <strain evidence="17">RS0144</strain>
    </source>
</reference>
<dbReference type="InterPro" id="IPR046872">
    <property type="entry name" value="DRHyd-ASK"/>
</dbReference>
<feature type="region of interest" description="Disordered" evidence="15">
    <location>
        <begin position="1"/>
        <end position="23"/>
    </location>
</feature>
<keyword evidence="7 14" id="KW-0547">Nucleotide-binding</keyword>
<dbReference type="Pfam" id="PF20309">
    <property type="entry name" value="DRHyd-ASK"/>
    <property type="match status" value="1"/>
</dbReference>
<evidence type="ECO:0000256" key="13">
    <source>
        <dbReference type="ARBA" id="ARBA00048329"/>
    </source>
</evidence>
<organism evidence="17 18">
    <name type="scientific">Pristionchus entomophagus</name>
    <dbReference type="NCBI Taxonomy" id="358040"/>
    <lineage>
        <taxon>Eukaryota</taxon>
        <taxon>Metazoa</taxon>
        <taxon>Ecdysozoa</taxon>
        <taxon>Nematoda</taxon>
        <taxon>Chromadorea</taxon>
        <taxon>Rhabditida</taxon>
        <taxon>Rhabditina</taxon>
        <taxon>Diplogasteromorpha</taxon>
        <taxon>Diplogasteroidea</taxon>
        <taxon>Neodiplogasteridae</taxon>
        <taxon>Pristionchus</taxon>
    </lineage>
</organism>
<dbReference type="SMART" id="SM00220">
    <property type="entry name" value="S_TKc"/>
    <property type="match status" value="1"/>
</dbReference>
<dbReference type="GO" id="GO:0004709">
    <property type="term" value="F:MAP kinase kinase kinase activity"/>
    <property type="evidence" value="ECO:0007669"/>
    <property type="project" value="UniProtKB-EC"/>
</dbReference>
<accession>A0AAV5ST64</accession>
<evidence type="ECO:0000256" key="15">
    <source>
        <dbReference type="SAM" id="MobiDB-lite"/>
    </source>
</evidence>
<feature type="domain" description="Protein kinase" evidence="16">
    <location>
        <begin position="654"/>
        <end position="915"/>
    </location>
</feature>
<keyword evidence="5" id="KW-0808">Transferase</keyword>
<dbReference type="Proteomes" id="UP001432027">
    <property type="component" value="Unassembled WGS sequence"/>
</dbReference>
<dbReference type="Gene3D" id="3.30.200.20">
    <property type="entry name" value="Phosphorylase Kinase, domain 1"/>
    <property type="match status" value="1"/>
</dbReference>
<evidence type="ECO:0000259" key="16">
    <source>
        <dbReference type="PROSITE" id="PS50011"/>
    </source>
</evidence>
<gene>
    <name evidence="17" type="ORF">PENTCL1PPCAC_8736</name>
</gene>
<name>A0AAV5ST64_9BILA</name>
<comment type="catalytic activity">
    <reaction evidence="12">
        <text>L-threonyl-[protein] + ATP = O-phospho-L-threonyl-[protein] + ADP + H(+)</text>
        <dbReference type="Rhea" id="RHEA:46608"/>
        <dbReference type="Rhea" id="RHEA-COMP:11060"/>
        <dbReference type="Rhea" id="RHEA-COMP:11605"/>
        <dbReference type="ChEBI" id="CHEBI:15378"/>
        <dbReference type="ChEBI" id="CHEBI:30013"/>
        <dbReference type="ChEBI" id="CHEBI:30616"/>
        <dbReference type="ChEBI" id="CHEBI:61977"/>
        <dbReference type="ChEBI" id="CHEBI:456216"/>
        <dbReference type="EC" id="2.7.11.25"/>
    </reaction>
</comment>
<comment type="similarity">
    <text evidence="2">Belongs to the protein kinase superfamily. STE Ser/Thr protein kinase family. MAP kinase kinase kinase subfamily.</text>
</comment>
<dbReference type="InterPro" id="IPR017441">
    <property type="entry name" value="Protein_kinase_ATP_BS"/>
</dbReference>
<dbReference type="EMBL" id="BTSX01000002">
    <property type="protein sequence ID" value="GMS86561.1"/>
    <property type="molecule type" value="Genomic_DNA"/>
</dbReference>
<dbReference type="SUPFAM" id="SSF56112">
    <property type="entry name" value="Protein kinase-like (PK-like)"/>
    <property type="match status" value="1"/>
</dbReference>
<dbReference type="Pfam" id="PF13281">
    <property type="entry name" value="MAP3K_TRAF_bd"/>
    <property type="match status" value="1"/>
</dbReference>
<dbReference type="GO" id="GO:0046872">
    <property type="term" value="F:metal ion binding"/>
    <property type="evidence" value="ECO:0007669"/>
    <property type="project" value="UniProtKB-KW"/>
</dbReference>
<keyword evidence="4" id="KW-0723">Serine/threonine-protein kinase</keyword>
<proteinExistence type="inferred from homology"/>
<evidence type="ECO:0000256" key="9">
    <source>
        <dbReference type="ARBA" id="ARBA00022840"/>
    </source>
</evidence>
<evidence type="ECO:0000256" key="11">
    <source>
        <dbReference type="ARBA" id="ARBA00023054"/>
    </source>
</evidence>
<feature type="binding site" evidence="14">
    <location>
        <position position="683"/>
    </location>
    <ligand>
        <name>ATP</name>
        <dbReference type="ChEBI" id="CHEBI:30616"/>
    </ligand>
</feature>
<dbReference type="InterPro" id="IPR011009">
    <property type="entry name" value="Kinase-like_dom_sf"/>
</dbReference>
<dbReference type="PROSITE" id="PS00108">
    <property type="entry name" value="PROTEIN_KINASE_ST"/>
    <property type="match status" value="1"/>
</dbReference>
<dbReference type="PANTHER" id="PTHR11584">
    <property type="entry name" value="SERINE/THREONINE PROTEIN KINASE"/>
    <property type="match status" value="1"/>
</dbReference>
<evidence type="ECO:0000313" key="17">
    <source>
        <dbReference type="EMBL" id="GMS86561.1"/>
    </source>
</evidence>
<dbReference type="Gene3D" id="1.10.510.10">
    <property type="entry name" value="Transferase(Phosphotransferase) domain 1"/>
    <property type="match status" value="1"/>
</dbReference>
<feature type="region of interest" description="Disordered" evidence="15">
    <location>
        <begin position="1210"/>
        <end position="1247"/>
    </location>
</feature>
<dbReference type="Pfam" id="PF00069">
    <property type="entry name" value="Pkinase"/>
    <property type="match status" value="1"/>
</dbReference>
<sequence length="1421" mass="160035">MSESAKDPEAVCPVPLPPRSAHPIHSVQRTNTLVGGTSTMPGSPASEHRATAQSARKLQIVLVIDTKVKKNLNVRMSAHGEVQKVADSLNVHLTQIDFDRLDFGESSTLDQFYNADVALVDLSVTQQQPSLCYHIGVRESMGQSYNMILMDDVEHTIMDALKKMLAHLPLIIYHHLDGVQGLQALEKSTFEEDLKSNSFGHSMNANRQRSIPFRQRMKNVLKNVQIEANAHSREKFLSDLRKVREIESMKDANEFLNKMRTRLDNPDVLSVDTVHALMMCYRDNQNYDGMICLVEDLARIQDCSIILQQVVRFLYAFALNRRNKPGDKDKALDAVLDMMAKDENQSPDVICLAGRIYKDRFIKSGYEDRESLADAITWYRKAFVMSPLEYSGVNLTTLLKASGETFDSNAEMQQIAVVLNSLLGRKGVIDKLTDYWDVATFFEVSVLAEDYTKACQAALRMALLKPPSWYLRSTMENIKLINRCSATQSPVEKEKQQYLFWTEFLMEACESEGEITCPRFPVLICEVNKQYTPSFLTMNTQEGSAILCHVLEKSSQTTKTPGESFALGIHRWHFNTNNIKAVSASKRDDRSMFLYVYENSDDFNLVFPTNAHCTKVMANLLSMTAANGEVTSTKMLSFDFEKTGMSFEYERNNSNERIVLGKGTYGTVYAGRDTTTQRQIVVKEVTVKHEEEVQPLMEEIQLHSTLSHQNIVQYLGCDLRKQDVGPDVFLIFMEHVPGGSLSSLLRLKWGPMSEAATVLYAAQILNGLRYLHDQKIVHRDIKGDNVLVNTYSGVCKISDFGTCKRLAGLNPVTDSFKGTLQYMAPEVIDHGQRGYGAPADVWSFGCTLIEMCTGKPPFVELGNPQMAMFKVGMHKMHPEIPKHVSEKFNNFIRRCFIANVATRPTADELIRDPFLMMFQTDKSQTRASSMTKKHVEQAKQAREIQRSTSHIGGMGVTERMSESQEDPTDFPPTAPTTGGGKLRLLIDPRTRTFSASPTTDSIGIPMGLHLSQPSSPINDDVIQPPLTASPCSVSSPLAHAQLLNRTVSDENGMSGKFFMLQKDSERRGTLVKFMDENAGQIVEEWFVHLRAVPDLQGSLVVTGEMLEMLLKAMKQFLARKDIHTLQFAIDEIRKQLDYELAYISQINTALYTFSEAMQPVLRKLIIKPHWMFALDNLIRSAVQAAVSIINPDMSAILQVQDVTERTRGISRESFSEGDIPDDSSRPSSAAAIREERRTDRLSTTSSAAAYKQLQEENNRLHEELMESERRLNDALVVALQRNRSSLSRVRSSDLSLKTTASERTTVERSGRHRDELLLWLRSLDVSPPITDLIMLAEYTKADLLDFVTRQELLDIGVPGGVSCRIWRAIMEHREKSHLLRATIHTPSLRSRDDSLDDYHSSIADEMYTVAEMRSASANSSN</sequence>
<dbReference type="GO" id="GO:0005524">
    <property type="term" value="F:ATP binding"/>
    <property type="evidence" value="ECO:0007669"/>
    <property type="project" value="UniProtKB-UniRule"/>
</dbReference>
<keyword evidence="10" id="KW-0460">Magnesium</keyword>
<evidence type="ECO:0000256" key="8">
    <source>
        <dbReference type="ARBA" id="ARBA00022777"/>
    </source>
</evidence>
<dbReference type="Pfam" id="PF19039">
    <property type="entry name" value="ASK_PH"/>
    <property type="match status" value="1"/>
</dbReference>
<evidence type="ECO:0000256" key="3">
    <source>
        <dbReference type="ARBA" id="ARBA00012406"/>
    </source>
</evidence>
<dbReference type="EC" id="2.7.11.25" evidence="3"/>
<keyword evidence="18" id="KW-1185">Reference proteome</keyword>
<dbReference type="InterPro" id="IPR008271">
    <property type="entry name" value="Ser/Thr_kinase_AS"/>
</dbReference>
<dbReference type="Pfam" id="PF20302">
    <property type="entry name" value="HisK-N-like"/>
    <property type="match status" value="1"/>
</dbReference>
<keyword evidence="9 14" id="KW-0067">ATP-binding</keyword>
<keyword evidence="6" id="KW-0479">Metal-binding</keyword>
<keyword evidence="8" id="KW-0418">Kinase</keyword>
<evidence type="ECO:0000256" key="4">
    <source>
        <dbReference type="ARBA" id="ARBA00022527"/>
    </source>
</evidence>
<dbReference type="PANTHER" id="PTHR11584:SF394">
    <property type="entry name" value="APOPTOTIC SIGNAL-REGULATING KINASE 1, ISOFORM C"/>
    <property type="match status" value="1"/>
</dbReference>
<evidence type="ECO:0000256" key="10">
    <source>
        <dbReference type="ARBA" id="ARBA00022842"/>
    </source>
</evidence>
<evidence type="ECO:0000256" key="2">
    <source>
        <dbReference type="ARBA" id="ARBA00006529"/>
    </source>
</evidence>
<protein>
    <recommendedName>
        <fullName evidence="3">mitogen-activated protein kinase kinase kinase</fullName>
        <ecNumber evidence="3">2.7.11.25</ecNumber>
    </recommendedName>
</protein>
<evidence type="ECO:0000256" key="5">
    <source>
        <dbReference type="ARBA" id="ARBA00022679"/>
    </source>
</evidence>
<dbReference type="PROSITE" id="PS50011">
    <property type="entry name" value="PROTEIN_KINASE_DOM"/>
    <property type="match status" value="1"/>
</dbReference>
<evidence type="ECO:0000256" key="12">
    <source>
        <dbReference type="ARBA" id="ARBA00047559"/>
    </source>
</evidence>
<dbReference type="InterPro" id="IPR000719">
    <property type="entry name" value="Prot_kinase_dom"/>
</dbReference>
<evidence type="ECO:0000256" key="1">
    <source>
        <dbReference type="ARBA" id="ARBA00001946"/>
    </source>
</evidence>
<feature type="region of interest" description="Disordered" evidence="15">
    <location>
        <begin position="961"/>
        <end position="982"/>
    </location>
</feature>